<keyword evidence="2" id="KW-0472">Membrane</keyword>
<accession>A0A3P7NI27</accession>
<feature type="region of interest" description="Disordered" evidence="1">
    <location>
        <begin position="161"/>
        <end position="186"/>
    </location>
</feature>
<name>A0A3P7NI27_DIBLA</name>
<keyword evidence="2" id="KW-1133">Transmembrane helix</keyword>
<evidence type="ECO:0000313" key="3">
    <source>
        <dbReference type="EMBL" id="VDN09089.1"/>
    </source>
</evidence>
<keyword evidence="2" id="KW-0812">Transmembrane</keyword>
<feature type="transmembrane region" description="Helical" evidence="2">
    <location>
        <begin position="311"/>
        <end position="333"/>
    </location>
</feature>
<gene>
    <name evidence="3" type="ORF">DILT_LOCUS4920</name>
</gene>
<protein>
    <submittedName>
        <fullName evidence="3">Uncharacterized protein</fullName>
    </submittedName>
</protein>
<evidence type="ECO:0000256" key="1">
    <source>
        <dbReference type="SAM" id="MobiDB-lite"/>
    </source>
</evidence>
<keyword evidence="4" id="KW-1185">Reference proteome</keyword>
<evidence type="ECO:0000256" key="2">
    <source>
        <dbReference type="SAM" id="Phobius"/>
    </source>
</evidence>
<dbReference type="Proteomes" id="UP000281553">
    <property type="component" value="Unassembled WGS sequence"/>
</dbReference>
<feature type="transmembrane region" description="Helical" evidence="2">
    <location>
        <begin position="277"/>
        <end position="299"/>
    </location>
</feature>
<reference evidence="3 4" key="1">
    <citation type="submission" date="2018-11" db="EMBL/GenBank/DDBJ databases">
        <authorList>
            <consortium name="Pathogen Informatics"/>
        </authorList>
    </citation>
    <scope>NUCLEOTIDE SEQUENCE [LARGE SCALE GENOMIC DNA]</scope>
</reference>
<organism evidence="3 4">
    <name type="scientific">Dibothriocephalus latus</name>
    <name type="common">Fish tapeworm</name>
    <name type="synonym">Diphyllobothrium latum</name>
    <dbReference type="NCBI Taxonomy" id="60516"/>
    <lineage>
        <taxon>Eukaryota</taxon>
        <taxon>Metazoa</taxon>
        <taxon>Spiralia</taxon>
        <taxon>Lophotrochozoa</taxon>
        <taxon>Platyhelminthes</taxon>
        <taxon>Cestoda</taxon>
        <taxon>Eucestoda</taxon>
        <taxon>Diphyllobothriidea</taxon>
        <taxon>Diphyllobothriidae</taxon>
        <taxon>Dibothriocephalus</taxon>
    </lineage>
</organism>
<sequence>MTASIVTTKAVVDSDDNCSCIVAAAVDDDYEMEDDAGDKGVTMVTRLLPILLMTNKILINLPTATLFAITKNTARLCCLPFRLPSCLQHAFNCLLRLVRTFPALKEFYRNVGILEVVIQHLEKCINTVFKPFLKTVFVKLKETLTVSISLLFTKSGKEVSLRTAPSSPKHEGSPYDGFTASTTSSPEDSLLFDLTLLVLRLLRASISGSNPEVELFTQLRGPTLLLTSLLPAQPPLHLAKEALDLLSEVLSMAATEDLLMGVLDVLPASCVPLRIEVGFLCLHCTLLLLLLLILLRCLPFHAIWPLVSLRFFILKCVLKVLLAKVAYVAPLIYP</sequence>
<dbReference type="AlphaFoldDB" id="A0A3P7NI27"/>
<proteinExistence type="predicted"/>
<evidence type="ECO:0000313" key="4">
    <source>
        <dbReference type="Proteomes" id="UP000281553"/>
    </source>
</evidence>
<dbReference type="EMBL" id="UYRU01046371">
    <property type="protein sequence ID" value="VDN09089.1"/>
    <property type="molecule type" value="Genomic_DNA"/>
</dbReference>